<dbReference type="KEGG" id="cheb:HH215_00485"/>
<proteinExistence type="predicted"/>
<dbReference type="Pfam" id="PF14682">
    <property type="entry name" value="SPOB_ab"/>
    <property type="match status" value="1"/>
</dbReference>
<accession>A0A7Z2VEP1</accession>
<evidence type="ECO:0000256" key="3">
    <source>
        <dbReference type="ARBA" id="ARBA00022777"/>
    </source>
</evidence>
<dbReference type="Proteomes" id="UP000502248">
    <property type="component" value="Chromosome"/>
</dbReference>
<dbReference type="Pfam" id="PF14689">
    <property type="entry name" value="SPOB_a"/>
    <property type="match status" value="1"/>
</dbReference>
<dbReference type="InterPro" id="IPR016120">
    <property type="entry name" value="Sig_transdc_His_kin_SpoOB"/>
</dbReference>
<organism evidence="7 8">
    <name type="scientific">Cohnella herbarum</name>
    <dbReference type="NCBI Taxonomy" id="2728023"/>
    <lineage>
        <taxon>Bacteria</taxon>
        <taxon>Bacillati</taxon>
        <taxon>Bacillota</taxon>
        <taxon>Bacilli</taxon>
        <taxon>Bacillales</taxon>
        <taxon>Paenibacillaceae</taxon>
        <taxon>Cohnella</taxon>
    </lineage>
</organism>
<evidence type="ECO:0000256" key="1">
    <source>
        <dbReference type="ARBA" id="ARBA00022553"/>
    </source>
</evidence>
<name>A0A7Z2VEP1_9BACL</name>
<dbReference type="AlphaFoldDB" id="A0A7Z2VEP1"/>
<dbReference type="InterPro" id="IPR039506">
    <property type="entry name" value="SPOB_a"/>
</dbReference>
<dbReference type="RefSeq" id="WP_169278112.1">
    <property type="nucleotide sequence ID" value="NZ_CP051680.1"/>
</dbReference>
<protein>
    <submittedName>
        <fullName evidence="7">Histidine kinase</fullName>
    </submittedName>
</protein>
<keyword evidence="3 7" id="KW-0418">Kinase</keyword>
<dbReference type="Gene3D" id="1.10.287.130">
    <property type="match status" value="1"/>
</dbReference>
<evidence type="ECO:0000259" key="5">
    <source>
        <dbReference type="Pfam" id="PF14682"/>
    </source>
</evidence>
<keyword evidence="1" id="KW-0597">Phosphoprotein</keyword>
<feature type="domain" description="SpoOB alpha-helical" evidence="6">
    <location>
        <begin position="71"/>
        <end position="120"/>
    </location>
</feature>
<evidence type="ECO:0000256" key="2">
    <source>
        <dbReference type="ARBA" id="ARBA00022679"/>
    </source>
</evidence>
<feature type="transmembrane region" description="Helical" evidence="4">
    <location>
        <begin position="33"/>
        <end position="51"/>
    </location>
</feature>
<dbReference type="InterPro" id="IPR016122">
    <property type="entry name" value="SpoOB_C"/>
</dbReference>
<evidence type="ECO:0000313" key="7">
    <source>
        <dbReference type="EMBL" id="QJD81806.1"/>
    </source>
</evidence>
<keyword evidence="2" id="KW-0808">Transferase</keyword>
<evidence type="ECO:0000256" key="4">
    <source>
        <dbReference type="SAM" id="Phobius"/>
    </source>
</evidence>
<dbReference type="GO" id="GO:0000155">
    <property type="term" value="F:phosphorelay sensor kinase activity"/>
    <property type="evidence" value="ECO:0007669"/>
    <property type="project" value="InterPro"/>
</dbReference>
<keyword evidence="4" id="KW-1133">Transmembrane helix</keyword>
<keyword evidence="4" id="KW-0812">Transmembrane</keyword>
<gene>
    <name evidence="7" type="ORF">HH215_00485</name>
</gene>
<feature type="domain" description="Sporulation initiation phosphotransferase B C-terminal" evidence="5">
    <location>
        <begin position="124"/>
        <end position="220"/>
    </location>
</feature>
<sequence>MMFRKMTLWGLAALLSLTLPAAAVFIWHRSWWPLIVFVLWTSAAFAVIGVLQRRKHREQCDRLLMHGHLSAIRTLSHHRHDWMNELQIVYGYLRLNKLDKAVEVVDRIRGRMEQDSRLSQIGIPELAAFLLSFRTVCDTMRLDVDIQDGLHLDRLPCEAEELSRTIIGLVNVIRFRATLPTGGENVLKLTLSQTEGDLKIVMDYYGELAASDSVVDELEKCLQGKGQIDQGKEPAEQSEQARTMVIHLPLPA</sequence>
<evidence type="ECO:0000313" key="8">
    <source>
        <dbReference type="Proteomes" id="UP000502248"/>
    </source>
</evidence>
<dbReference type="SUPFAM" id="SSF55890">
    <property type="entry name" value="Sporulation response regulatory protein Spo0B"/>
    <property type="match status" value="1"/>
</dbReference>
<keyword evidence="8" id="KW-1185">Reference proteome</keyword>
<dbReference type="EMBL" id="CP051680">
    <property type="protein sequence ID" value="QJD81806.1"/>
    <property type="molecule type" value="Genomic_DNA"/>
</dbReference>
<reference evidence="7 8" key="1">
    <citation type="submission" date="2020-04" db="EMBL/GenBank/DDBJ databases">
        <title>Genome sequencing of novel species.</title>
        <authorList>
            <person name="Heo J."/>
            <person name="Kim S.-J."/>
            <person name="Kim J.-S."/>
            <person name="Hong S.-B."/>
            <person name="Kwon S.-W."/>
        </authorList>
    </citation>
    <scope>NUCLEOTIDE SEQUENCE [LARGE SCALE GENOMIC DNA]</scope>
    <source>
        <strain evidence="7 8">MFER-1</strain>
    </source>
</reference>
<keyword evidence="4" id="KW-0472">Membrane</keyword>
<evidence type="ECO:0000259" key="6">
    <source>
        <dbReference type="Pfam" id="PF14689"/>
    </source>
</evidence>